<gene>
    <name evidence="8" type="ORF">T190607A01A_40295</name>
</gene>
<evidence type="ECO:0000259" key="7">
    <source>
        <dbReference type="Pfam" id="PF13396"/>
    </source>
</evidence>
<evidence type="ECO:0000313" key="8">
    <source>
        <dbReference type="EMBL" id="CAL2091841.1"/>
    </source>
</evidence>
<feature type="transmembrane region" description="Helical" evidence="6">
    <location>
        <begin position="40"/>
        <end position="58"/>
    </location>
</feature>
<feature type="domain" description="Cardiolipin synthase N-terminal" evidence="7">
    <location>
        <begin position="21"/>
        <end position="60"/>
    </location>
</feature>
<evidence type="ECO:0000256" key="3">
    <source>
        <dbReference type="ARBA" id="ARBA00022692"/>
    </source>
</evidence>
<reference evidence="8 9" key="1">
    <citation type="submission" date="2024-05" db="EMBL/GenBank/DDBJ databases">
        <authorList>
            <person name="Duchaud E."/>
        </authorList>
    </citation>
    <scope>NUCLEOTIDE SEQUENCE [LARGE SCALE GENOMIC DNA]</scope>
    <source>
        <strain evidence="8">Ena-SAMPLE-TAB-13-05-2024-13:56:06:370-140302</strain>
    </source>
</reference>
<evidence type="ECO:0000256" key="5">
    <source>
        <dbReference type="ARBA" id="ARBA00023136"/>
    </source>
</evidence>
<comment type="caution">
    <text evidence="8">The sequence shown here is derived from an EMBL/GenBank/DDBJ whole genome shotgun (WGS) entry which is preliminary data.</text>
</comment>
<keyword evidence="3 6" id="KW-0812">Transmembrane</keyword>
<dbReference type="RefSeq" id="WP_412767006.1">
    <property type="nucleotide sequence ID" value="NZ_CAXIXY010000006.1"/>
</dbReference>
<evidence type="ECO:0000313" key="9">
    <source>
        <dbReference type="Proteomes" id="UP001497416"/>
    </source>
</evidence>
<feature type="transmembrane region" description="Helical" evidence="6">
    <location>
        <begin position="7"/>
        <end position="28"/>
    </location>
</feature>
<protein>
    <submittedName>
        <fullName evidence="8">PLDc_N domain-containing protein</fullName>
    </submittedName>
</protein>
<keyword evidence="2" id="KW-1003">Cell membrane</keyword>
<name>A0ABM9P4G5_9FLAO</name>
<keyword evidence="5 6" id="KW-0472">Membrane</keyword>
<dbReference type="Proteomes" id="UP001497416">
    <property type="component" value="Unassembled WGS sequence"/>
</dbReference>
<sequence length="68" mass="7686">MESSNPIFVLTIIVICFTSIIITITGIIKILRNDFKGDKRTWILILMIGIVGPILYLLKGKKLIVKKN</sequence>
<evidence type="ECO:0000256" key="2">
    <source>
        <dbReference type="ARBA" id="ARBA00022475"/>
    </source>
</evidence>
<accession>A0ABM9P4G5</accession>
<dbReference type="Pfam" id="PF13396">
    <property type="entry name" value="PLDc_N"/>
    <property type="match status" value="1"/>
</dbReference>
<evidence type="ECO:0000256" key="4">
    <source>
        <dbReference type="ARBA" id="ARBA00022989"/>
    </source>
</evidence>
<evidence type="ECO:0000256" key="6">
    <source>
        <dbReference type="SAM" id="Phobius"/>
    </source>
</evidence>
<organism evidence="8 9">
    <name type="scientific">Tenacibaculum platacis</name>
    <dbReference type="NCBI Taxonomy" id="3137852"/>
    <lineage>
        <taxon>Bacteria</taxon>
        <taxon>Pseudomonadati</taxon>
        <taxon>Bacteroidota</taxon>
        <taxon>Flavobacteriia</taxon>
        <taxon>Flavobacteriales</taxon>
        <taxon>Flavobacteriaceae</taxon>
        <taxon>Tenacibaculum</taxon>
    </lineage>
</organism>
<evidence type="ECO:0000256" key="1">
    <source>
        <dbReference type="ARBA" id="ARBA00004651"/>
    </source>
</evidence>
<keyword evidence="9" id="KW-1185">Reference proteome</keyword>
<dbReference type="InterPro" id="IPR027379">
    <property type="entry name" value="CLS_N"/>
</dbReference>
<keyword evidence="4 6" id="KW-1133">Transmembrane helix</keyword>
<comment type="subcellular location">
    <subcellularLocation>
        <location evidence="1">Cell membrane</location>
        <topology evidence="1">Multi-pass membrane protein</topology>
    </subcellularLocation>
</comment>
<dbReference type="EMBL" id="CAXIXY010000006">
    <property type="protein sequence ID" value="CAL2091841.1"/>
    <property type="molecule type" value="Genomic_DNA"/>
</dbReference>
<proteinExistence type="predicted"/>